<dbReference type="InterPro" id="IPR009075">
    <property type="entry name" value="AcylCo_DH/oxidase_C"/>
</dbReference>
<evidence type="ECO:0000256" key="3">
    <source>
        <dbReference type="ARBA" id="ARBA00022827"/>
    </source>
</evidence>
<dbReference type="InterPro" id="IPR036250">
    <property type="entry name" value="AcylCo_DH-like_C"/>
</dbReference>
<gene>
    <name evidence="6" type="ORF">BC739_005512</name>
</gene>
<dbReference type="SUPFAM" id="SSF47203">
    <property type="entry name" value="Acyl-CoA dehydrogenase C-terminal domain-like"/>
    <property type="match status" value="1"/>
</dbReference>
<dbReference type="InterPro" id="IPR009100">
    <property type="entry name" value="AcylCoA_DH/oxidase_NM_dom_sf"/>
</dbReference>
<dbReference type="PANTHER" id="PTHR43884:SF20">
    <property type="entry name" value="ACYL-COA DEHYDROGENASE FADE28"/>
    <property type="match status" value="1"/>
</dbReference>
<dbReference type="Proteomes" id="UP000517916">
    <property type="component" value="Unassembled WGS sequence"/>
</dbReference>
<keyword evidence="7" id="KW-1185">Reference proteome</keyword>
<feature type="domain" description="Acyl-CoA dehydrogenase/oxidase C-terminal" evidence="5">
    <location>
        <begin position="178"/>
        <end position="298"/>
    </location>
</feature>
<accession>A0ABR6BN23</accession>
<reference evidence="6 7" key="1">
    <citation type="submission" date="2020-08" db="EMBL/GenBank/DDBJ databases">
        <title>Genomic Encyclopedia of Archaeal and Bacterial Type Strains, Phase II (KMG-II): from individual species to whole genera.</title>
        <authorList>
            <person name="Goeker M."/>
        </authorList>
    </citation>
    <scope>NUCLEOTIDE SEQUENCE [LARGE SCALE GENOMIC DNA]</scope>
    <source>
        <strain evidence="6 7">DSM 43850</strain>
    </source>
</reference>
<dbReference type="SUPFAM" id="SSF56645">
    <property type="entry name" value="Acyl-CoA dehydrogenase NM domain-like"/>
    <property type="match status" value="1"/>
</dbReference>
<evidence type="ECO:0000313" key="7">
    <source>
        <dbReference type="Proteomes" id="UP000517916"/>
    </source>
</evidence>
<dbReference type="RefSeq" id="WP_025356619.1">
    <property type="nucleotide sequence ID" value="NZ_BAAABQ010000073.1"/>
</dbReference>
<evidence type="ECO:0000256" key="1">
    <source>
        <dbReference type="ARBA" id="ARBA00009347"/>
    </source>
</evidence>
<dbReference type="InterPro" id="IPR046373">
    <property type="entry name" value="Acyl-CoA_Oxase/DH_mid-dom_sf"/>
</dbReference>
<name>A0ABR6BN23_9PSEU</name>
<sequence length="314" mass="32964">MDFTLDRERQAVAELAATVLRRPEDQVWPGLLSAGLCSSELDVLSGMAVLSEVGRAAVRVPALATIALGVLPLAHSGIPVPDRVVLTAVPHETSVTLTGGVLTGHAVGVPYAATAHRILVPAGDTTVALVDPAAPGVTLRPSHTSTGAPEFSLHLERVRPDTVYQGAPALGELALAGACAVASGALAGALDLTKRHVATRHQFGRPLAAFQAVAQQIADVYIAWRTLHLATWSACWRLHEGLDASVQVAVAAHWLAEELLPAVRTCHHLHGGLGLDVTYPLHRYYALAKDLTRFVGGAAQRIDHLAEVLSCTSS</sequence>
<evidence type="ECO:0000313" key="6">
    <source>
        <dbReference type="EMBL" id="MBA8928295.1"/>
    </source>
</evidence>
<keyword evidence="2" id="KW-0285">Flavoprotein</keyword>
<evidence type="ECO:0000256" key="2">
    <source>
        <dbReference type="ARBA" id="ARBA00022630"/>
    </source>
</evidence>
<comment type="similarity">
    <text evidence="1">Belongs to the acyl-CoA dehydrogenase family.</text>
</comment>
<proteinExistence type="inferred from homology"/>
<dbReference type="EMBL" id="JACJID010000004">
    <property type="protein sequence ID" value="MBA8928295.1"/>
    <property type="molecule type" value="Genomic_DNA"/>
</dbReference>
<dbReference type="Gene3D" id="2.40.110.10">
    <property type="entry name" value="Butyryl-CoA Dehydrogenase, subunit A, domain 2"/>
    <property type="match status" value="1"/>
</dbReference>
<evidence type="ECO:0000259" key="5">
    <source>
        <dbReference type="Pfam" id="PF00441"/>
    </source>
</evidence>
<protein>
    <recommendedName>
        <fullName evidence="5">Acyl-CoA dehydrogenase/oxidase C-terminal domain-containing protein</fullName>
    </recommendedName>
</protein>
<evidence type="ECO:0000256" key="4">
    <source>
        <dbReference type="ARBA" id="ARBA00023002"/>
    </source>
</evidence>
<dbReference type="Gene3D" id="1.20.140.10">
    <property type="entry name" value="Butyryl-CoA Dehydrogenase, subunit A, domain 3"/>
    <property type="match status" value="1"/>
</dbReference>
<organism evidence="6 7">
    <name type="scientific">Kutzneria viridogrisea</name>
    <dbReference type="NCBI Taxonomy" id="47990"/>
    <lineage>
        <taxon>Bacteria</taxon>
        <taxon>Bacillati</taxon>
        <taxon>Actinomycetota</taxon>
        <taxon>Actinomycetes</taxon>
        <taxon>Pseudonocardiales</taxon>
        <taxon>Pseudonocardiaceae</taxon>
        <taxon>Kutzneria</taxon>
    </lineage>
</organism>
<keyword evidence="3" id="KW-0274">FAD</keyword>
<keyword evidence="4" id="KW-0560">Oxidoreductase</keyword>
<dbReference type="PANTHER" id="PTHR43884">
    <property type="entry name" value="ACYL-COA DEHYDROGENASE"/>
    <property type="match status" value="1"/>
</dbReference>
<comment type="caution">
    <text evidence="6">The sequence shown here is derived from an EMBL/GenBank/DDBJ whole genome shotgun (WGS) entry which is preliminary data.</text>
</comment>
<dbReference type="Pfam" id="PF00441">
    <property type="entry name" value="Acyl-CoA_dh_1"/>
    <property type="match status" value="1"/>
</dbReference>